<feature type="compositionally biased region" description="Basic and acidic residues" evidence="1">
    <location>
        <begin position="688"/>
        <end position="698"/>
    </location>
</feature>
<feature type="compositionally biased region" description="Pro residues" evidence="1">
    <location>
        <begin position="36"/>
        <end position="47"/>
    </location>
</feature>
<feature type="compositionally biased region" description="Pro residues" evidence="1">
    <location>
        <begin position="105"/>
        <end position="121"/>
    </location>
</feature>
<sequence length="709" mass="77972">MSYRQNSDGLDPSAACYDQASNSSVEPVPVSAAESSPPPRHPQPQPNSPAQADGGDEVSRSDAGSGFLARPLEIEEHEGYLEEEVRIELDAQQHEADWRRRPKTEPPNPEPQQTPPQPPPLIIGAPLGRNLTAIEAATRLVSQWEGIHQSTLQSTPGAASPILEELTRARTQLAALTAEQQQWFSTSPLAGGSQNPITTPLNSLDAHKSAAIASRIQFLVDSLEDSHFPPERANISAAISLYRTARVPYSANWALLYAGHLVDFAPTYASFTADRAARLDRYARLHGEGWLWVEPPLAREPGGPTFFSARRGTFLPENDTSYDMGHYSVTMAFRRMKSLVYRGALVTNTSRKRKPDLLSRSSDDEGVMSDEEQWPARFPDGDPDASGSSPSADSPRLPPSAHQADVKPATHLRRNRPSRHPLMARDPAAPTLHFRLLLDSGATLPLIYDRDVRALGIRRKTYAAVSRVNVETATDQMATWLYEMQVSVVDTQTCEPLVSSTSPVWPAEEHALGGVTLVMTRPSPKLDGTASFSSPCGGLDAVAKTVDGETTFLEEAKHLIDLAEGRDYGRLSGLLPFKACYVQATPGLRTMWMGEDRRDVLGAQRMPGQMRWAPGTGRVCDPGHPRDLWKTVCRDNNGRPALLRMAHGETALLGGEQGARMVDVEEKDWKGRSEVLVVDRNGVRKKHIIEPRSLDQQRPKSQHAKKQKM</sequence>
<keyword evidence="3" id="KW-1185">Reference proteome</keyword>
<feature type="compositionally biased region" description="Acidic residues" evidence="1">
    <location>
        <begin position="364"/>
        <end position="373"/>
    </location>
</feature>
<feature type="compositionally biased region" description="Basic residues" evidence="1">
    <location>
        <begin position="410"/>
        <end position="419"/>
    </location>
</feature>
<dbReference type="EMBL" id="BPPX01000014">
    <property type="protein sequence ID" value="GJC84216.1"/>
    <property type="molecule type" value="Genomic_DNA"/>
</dbReference>
<feature type="region of interest" description="Disordered" evidence="1">
    <location>
        <begin position="687"/>
        <end position="709"/>
    </location>
</feature>
<reference evidence="2 3" key="1">
    <citation type="submission" date="2021-07" db="EMBL/GenBank/DDBJ databases">
        <title>Genome data of Colletotrichum spaethianum.</title>
        <authorList>
            <person name="Utami Y.D."/>
            <person name="Hiruma K."/>
        </authorList>
    </citation>
    <scope>NUCLEOTIDE SEQUENCE [LARGE SCALE GENOMIC DNA]</scope>
    <source>
        <strain evidence="2 3">MAFF 242679</strain>
    </source>
</reference>
<protein>
    <submittedName>
        <fullName evidence="2">Uncharacterized protein</fullName>
    </submittedName>
</protein>
<feature type="region of interest" description="Disordered" evidence="1">
    <location>
        <begin position="354"/>
        <end position="424"/>
    </location>
</feature>
<feature type="compositionally biased region" description="Basic residues" evidence="1">
    <location>
        <begin position="700"/>
        <end position="709"/>
    </location>
</feature>
<name>A0AA37GPT2_9PEZI</name>
<feature type="compositionally biased region" description="Low complexity" evidence="1">
    <location>
        <begin position="384"/>
        <end position="395"/>
    </location>
</feature>
<evidence type="ECO:0000313" key="3">
    <source>
        <dbReference type="Proteomes" id="UP001055172"/>
    </source>
</evidence>
<evidence type="ECO:0000313" key="2">
    <source>
        <dbReference type="EMBL" id="GJC84216.1"/>
    </source>
</evidence>
<gene>
    <name evidence="2" type="ORF">ColLi_07054</name>
</gene>
<feature type="region of interest" description="Disordered" evidence="1">
    <location>
        <begin position="94"/>
        <end position="125"/>
    </location>
</feature>
<evidence type="ECO:0000256" key="1">
    <source>
        <dbReference type="SAM" id="MobiDB-lite"/>
    </source>
</evidence>
<dbReference type="Proteomes" id="UP001055172">
    <property type="component" value="Unassembled WGS sequence"/>
</dbReference>
<comment type="caution">
    <text evidence="2">The sequence shown here is derived from an EMBL/GenBank/DDBJ whole genome shotgun (WGS) entry which is preliminary data.</text>
</comment>
<proteinExistence type="predicted"/>
<feature type="compositionally biased region" description="Low complexity" evidence="1">
    <location>
        <begin position="23"/>
        <end position="35"/>
    </location>
</feature>
<organism evidence="2 3">
    <name type="scientific">Colletotrichum liriopes</name>
    <dbReference type="NCBI Taxonomy" id="708192"/>
    <lineage>
        <taxon>Eukaryota</taxon>
        <taxon>Fungi</taxon>
        <taxon>Dikarya</taxon>
        <taxon>Ascomycota</taxon>
        <taxon>Pezizomycotina</taxon>
        <taxon>Sordariomycetes</taxon>
        <taxon>Hypocreomycetidae</taxon>
        <taxon>Glomerellales</taxon>
        <taxon>Glomerellaceae</taxon>
        <taxon>Colletotrichum</taxon>
        <taxon>Colletotrichum spaethianum species complex</taxon>
    </lineage>
</organism>
<accession>A0AA37GPT2</accession>
<dbReference type="AlphaFoldDB" id="A0AA37GPT2"/>
<feature type="region of interest" description="Disordered" evidence="1">
    <location>
        <begin position="1"/>
        <end position="75"/>
    </location>
</feature>